<reference evidence="1 2" key="1">
    <citation type="submission" date="2023-12" db="EMBL/GenBank/DDBJ databases">
        <title>Genome sequencing and assembly of bacterial species from a model synthetic community.</title>
        <authorList>
            <person name="Hogle S.L."/>
        </authorList>
    </citation>
    <scope>NUCLEOTIDE SEQUENCE [LARGE SCALE GENOMIC DNA]</scope>
    <source>
        <strain evidence="1 2">HAMBI_3031</strain>
    </source>
</reference>
<protein>
    <submittedName>
        <fullName evidence="1">Uncharacterized protein</fullName>
    </submittedName>
</protein>
<dbReference type="EMBL" id="CP139960">
    <property type="protein sequence ID" value="WQD38188.1"/>
    <property type="molecule type" value="Genomic_DNA"/>
</dbReference>
<dbReference type="Proteomes" id="UP001325680">
    <property type="component" value="Chromosome"/>
</dbReference>
<name>A0ABZ0W6G9_9BACT</name>
<proteinExistence type="predicted"/>
<evidence type="ECO:0000313" key="1">
    <source>
        <dbReference type="EMBL" id="WQD38188.1"/>
    </source>
</evidence>
<keyword evidence="2" id="KW-1185">Reference proteome</keyword>
<organism evidence="1 2">
    <name type="scientific">Niabella yanshanensis</name>
    <dbReference type="NCBI Taxonomy" id="577386"/>
    <lineage>
        <taxon>Bacteria</taxon>
        <taxon>Pseudomonadati</taxon>
        <taxon>Bacteroidota</taxon>
        <taxon>Chitinophagia</taxon>
        <taxon>Chitinophagales</taxon>
        <taxon>Chitinophagaceae</taxon>
        <taxon>Niabella</taxon>
    </lineage>
</organism>
<evidence type="ECO:0000313" key="2">
    <source>
        <dbReference type="Proteomes" id="UP001325680"/>
    </source>
</evidence>
<dbReference type="RefSeq" id="WP_162817857.1">
    <property type="nucleotide sequence ID" value="NZ_CP139960.1"/>
</dbReference>
<sequence length="70" mass="8081">MNMQLNYEQVVHLLEKSESDEFIQQVITLLVFAHEIMHQDAVKKQDFVFTLFDEGHVLITDIVKGESSCA</sequence>
<gene>
    <name evidence="1" type="ORF">U0035_21190</name>
</gene>
<accession>A0ABZ0W6G9</accession>